<evidence type="ECO:0000313" key="3">
    <source>
        <dbReference type="EMBL" id="ASQ30810.1"/>
    </source>
</evidence>
<dbReference type="KEGG" id="cavi:CAV_1184"/>
<evidence type="ECO:0000259" key="1">
    <source>
        <dbReference type="Pfam" id="PF01973"/>
    </source>
</evidence>
<keyword evidence="4" id="KW-1185">Reference proteome</keyword>
<dbReference type="EMBL" id="CP022347">
    <property type="protein sequence ID" value="ASQ30810.1"/>
    <property type="molecule type" value="Genomic_DNA"/>
</dbReference>
<reference evidence="3 4" key="1">
    <citation type="submission" date="2017-07" db="EMBL/GenBank/DDBJ databases">
        <title>Analysis of two Campylobacter avium genomes and identification of a novel hippuricase gene.</title>
        <authorList>
            <person name="Miller W.G."/>
            <person name="Chapman M.H."/>
            <person name="Yee E."/>
            <person name="Revez J."/>
            <person name="Bono J.L."/>
            <person name="Rossi M."/>
        </authorList>
    </citation>
    <scope>NUCLEOTIDE SEQUENCE [LARGE SCALE GENOMIC DNA]</scope>
    <source>
        <strain evidence="3 4">LMG 24591</strain>
    </source>
</reference>
<keyword evidence="3" id="KW-0808">Transferase</keyword>
<dbReference type="AlphaFoldDB" id="A0A222MYK9"/>
<dbReference type="PANTHER" id="PTHR41786">
    <property type="entry name" value="MOTILITY ACCESSORY FACTOR MAF"/>
    <property type="match status" value="1"/>
</dbReference>
<dbReference type="GO" id="GO:0016740">
    <property type="term" value="F:transferase activity"/>
    <property type="evidence" value="ECO:0007669"/>
    <property type="project" value="UniProtKB-KW"/>
</dbReference>
<feature type="domain" description="Glycosyltransferase Maf N-terminal" evidence="2">
    <location>
        <begin position="49"/>
        <end position="127"/>
    </location>
</feature>
<dbReference type="OrthoDB" id="8867611at2"/>
<dbReference type="InterPro" id="IPR002826">
    <property type="entry name" value="MptE-like"/>
</dbReference>
<organism evidence="3 4">
    <name type="scientific">Campylobacter avium LMG 24591</name>
    <dbReference type="NCBI Taxonomy" id="522484"/>
    <lineage>
        <taxon>Bacteria</taxon>
        <taxon>Pseudomonadati</taxon>
        <taxon>Campylobacterota</taxon>
        <taxon>Epsilonproteobacteria</taxon>
        <taxon>Campylobacterales</taxon>
        <taxon>Campylobacteraceae</taxon>
        <taxon>Campylobacter</taxon>
    </lineage>
</organism>
<evidence type="ECO:0000259" key="2">
    <source>
        <dbReference type="Pfam" id="PF20157"/>
    </source>
</evidence>
<name>A0A222MYK9_9BACT</name>
<dbReference type="RefSeq" id="WP_094325614.1">
    <property type="nucleotide sequence ID" value="NZ_CP022347.1"/>
</dbReference>
<accession>A0A222MYK9</accession>
<dbReference type="Pfam" id="PF01973">
    <property type="entry name" value="MptE-like"/>
    <property type="match status" value="1"/>
</dbReference>
<dbReference type="InterPro" id="IPR045376">
    <property type="entry name" value="Maf_N"/>
</dbReference>
<dbReference type="Pfam" id="PF20157">
    <property type="entry name" value="Maf_flag10_N"/>
    <property type="match status" value="1"/>
</dbReference>
<dbReference type="PANTHER" id="PTHR41786:SF1">
    <property type="entry name" value="6-HYDROXYMETHYLPTERIN DIPHOSPHOKINASE MPTE-LIKE DOMAIN-CONTAINING PROTEIN"/>
    <property type="match status" value="1"/>
</dbReference>
<feature type="domain" description="6-hydroxymethylpterin diphosphokinase MptE-like" evidence="1">
    <location>
        <begin position="210"/>
        <end position="383"/>
    </location>
</feature>
<dbReference type="Proteomes" id="UP000201169">
    <property type="component" value="Chromosome"/>
</dbReference>
<protein>
    <submittedName>
        <fullName evidence="3">Putative pseudaminic acid transferase</fullName>
    </submittedName>
</protein>
<gene>
    <name evidence="3" type="primary">pseE</name>
    <name evidence="3" type="ORF">CAV_1184</name>
</gene>
<evidence type="ECO:0000313" key="4">
    <source>
        <dbReference type="Proteomes" id="UP000201169"/>
    </source>
</evidence>
<sequence length="633" mass="73427">MKKTQLLDKNLSAMKAPAFQPLVKKLKRIKQSKKFEPFFDLYEPLNLNITELKSKERFYKNPLEEMKEKLDSIEKERARYPSLFFYGMGNGVLYKALLQNTNHKRIIVFEKEIELIFIAFCIIDFSQDLLRSRLVVFLSSLFDEQRSESIFNLSEIHLLNRSYHLELNCDYYDKYKKDILKINSINHKSIVATNLKKGNDTRDALQGIEQFVRHIPNMITRPSMQELIKKRKNKAETAIIVATGPSLDKQLKLLKKYHKRASIFCLDASYPILAKEGIKPDYVLSLERVAATSEFFDNDFGDFDKDILFVLLALTHPNTIKYLERNKRNYMLTPRSLPIASALNIKGYNPLTGMTVSHMAVQLANYLEHKNIILIGQDLAFAKDGLTHSKAYPRGTKKAKEEIGRIPKQTVKAYGGIGTVETTQIWWLFKQIFEFMFSGPLKNVNIYNATEGGARIENCIEKPFKECCEELLSKDIKKPFPKVKPYSRQEQNDLLLKAYKDIKSFQKRTETLLKECRKVSNQMAQIIHAQVPKVSLQTVYENLDKIKTRLGSKRYAYLAEVLGPSLHHYESSLAPLYLQNIQNDSDKQNKMLAWIYAHESWIDDVYNFSLLSNSIFKNSIVPLRELLEKRNVL</sequence>
<proteinExistence type="predicted"/>